<dbReference type="Pfam" id="PF00753">
    <property type="entry name" value="Lactamase_B"/>
    <property type="match status" value="1"/>
</dbReference>
<dbReference type="RefSeq" id="WP_080023964.1">
    <property type="nucleotide sequence ID" value="NZ_LTAY01000081.1"/>
</dbReference>
<feature type="domain" description="Metallo-beta-lactamase" evidence="1">
    <location>
        <begin position="44"/>
        <end position="240"/>
    </location>
</feature>
<evidence type="ECO:0000313" key="2">
    <source>
        <dbReference type="EMBL" id="OPX46560.1"/>
    </source>
</evidence>
<reference evidence="2 3" key="1">
    <citation type="submission" date="2016-02" db="EMBL/GenBank/DDBJ databases">
        <title>Genome sequence of Clostridium thermobutyricum DSM 4928.</title>
        <authorList>
            <person name="Poehlein A."/>
            <person name="Daniel R."/>
        </authorList>
    </citation>
    <scope>NUCLEOTIDE SEQUENCE [LARGE SCALE GENOMIC DNA]</scope>
    <source>
        <strain evidence="2 3">DSM 4928</strain>
    </source>
</reference>
<dbReference type="PANTHER" id="PTHR30619:SF1">
    <property type="entry name" value="RECOMBINATION PROTEIN 2"/>
    <property type="match status" value="1"/>
</dbReference>
<dbReference type="SMART" id="SM00849">
    <property type="entry name" value="Lactamase_B"/>
    <property type="match status" value="1"/>
</dbReference>
<proteinExistence type="predicted"/>
<dbReference type="PROSITE" id="PS51257">
    <property type="entry name" value="PROKAR_LIPOPROTEIN"/>
    <property type="match status" value="1"/>
</dbReference>
<dbReference type="InterPro" id="IPR001279">
    <property type="entry name" value="Metallo-B-lactamas"/>
</dbReference>
<name>A0A1V4SRQ1_9CLOT</name>
<dbReference type="PANTHER" id="PTHR30619">
    <property type="entry name" value="DNA INTERNALIZATION/COMPETENCE PROTEIN COMEC/REC2"/>
    <property type="match status" value="1"/>
</dbReference>
<dbReference type="SUPFAM" id="SSF56281">
    <property type="entry name" value="Metallo-hydrolase/oxidoreductase"/>
    <property type="match status" value="1"/>
</dbReference>
<dbReference type="AlphaFoldDB" id="A0A1V4SRQ1"/>
<evidence type="ECO:0000313" key="3">
    <source>
        <dbReference type="Proteomes" id="UP000191448"/>
    </source>
</evidence>
<evidence type="ECO:0000259" key="1">
    <source>
        <dbReference type="SMART" id="SM00849"/>
    </source>
</evidence>
<dbReference type="OrthoDB" id="9761531at2"/>
<organism evidence="2 3">
    <name type="scientific">Clostridium thermobutyricum DSM 4928</name>
    <dbReference type="NCBI Taxonomy" id="1121339"/>
    <lineage>
        <taxon>Bacteria</taxon>
        <taxon>Bacillati</taxon>
        <taxon>Bacillota</taxon>
        <taxon>Clostridia</taxon>
        <taxon>Eubacteriales</taxon>
        <taxon>Clostridiaceae</taxon>
        <taxon>Clostridium</taxon>
    </lineage>
</organism>
<dbReference type="InterPro" id="IPR052159">
    <property type="entry name" value="Competence_DNA_uptake"/>
</dbReference>
<dbReference type="InterPro" id="IPR036866">
    <property type="entry name" value="RibonucZ/Hydroxyglut_hydro"/>
</dbReference>
<accession>A0A1V4SRQ1</accession>
<dbReference type="CDD" id="cd07731">
    <property type="entry name" value="ComA-like_MBL-fold"/>
    <property type="match status" value="1"/>
</dbReference>
<gene>
    <name evidence="2" type="ORF">CLTHE_27810</name>
</gene>
<dbReference type="InterPro" id="IPR035681">
    <property type="entry name" value="ComA-like_MBL"/>
</dbReference>
<protein>
    <submittedName>
        <fullName evidence="2">ComEC family competence protein</fullName>
    </submittedName>
</protein>
<comment type="caution">
    <text evidence="2">The sequence shown here is derived from an EMBL/GenBank/DDBJ whole genome shotgun (WGS) entry which is preliminary data.</text>
</comment>
<dbReference type="Proteomes" id="UP000191448">
    <property type="component" value="Unassembled WGS sequence"/>
</dbReference>
<sequence length="284" mass="32292">MKSKFKLLYFIFSLLFVFLFFSCSNSIPLNNDNYLVVHYFDVGQGDSTLIQVNGMNMLIDSGSRTAENKIIKYLNDLNINKIDYLISTHPHEDHIGNMDEIIDLFEINKFYAPKVTTTTTSFEKMIKALKRKNLKINILKDGTSSIDLGKNTQVSVFSPKENLKDDNLNNYSPIIKIQFKDNSFLFTGDAEKENINYVLSKNYPIDSDVLKLGHHGSKTSTTKEFLEKVTPSIAIASLGENNSYGHPHKKVLDLLNSFNIKLFRTDKDSTITLISNGIEIKKLK</sequence>
<dbReference type="Gene3D" id="3.60.15.10">
    <property type="entry name" value="Ribonuclease Z/Hydroxyacylglutathione hydrolase-like"/>
    <property type="match status" value="1"/>
</dbReference>
<dbReference type="EMBL" id="LTAY01000081">
    <property type="protein sequence ID" value="OPX46560.1"/>
    <property type="molecule type" value="Genomic_DNA"/>
</dbReference>